<name>A0ABP6IVS4_9ACTN</name>
<dbReference type="Proteomes" id="UP001500831">
    <property type="component" value="Unassembled WGS sequence"/>
</dbReference>
<sequence length="114" mass="11965">MNRPGQADTRQIGPAPVRPDIDRHTGAGRTGNRRDVTAAVPERSKGVKNTEDPAGSAGSKRSEIDDRIAEASSTTPISGPADRAGGEDPGDGDLHRGRVRLPASSHAKSYRDIS</sequence>
<evidence type="ECO:0000313" key="2">
    <source>
        <dbReference type="EMBL" id="GAA2911116.1"/>
    </source>
</evidence>
<feature type="compositionally biased region" description="Basic and acidic residues" evidence="1">
    <location>
        <begin position="32"/>
        <end position="51"/>
    </location>
</feature>
<evidence type="ECO:0000256" key="1">
    <source>
        <dbReference type="SAM" id="MobiDB-lite"/>
    </source>
</evidence>
<feature type="region of interest" description="Disordered" evidence="1">
    <location>
        <begin position="1"/>
        <end position="114"/>
    </location>
</feature>
<dbReference type="EMBL" id="BAAAVI010000108">
    <property type="protein sequence ID" value="GAA2911116.1"/>
    <property type="molecule type" value="Genomic_DNA"/>
</dbReference>
<gene>
    <name evidence="2" type="ORF">GCM10010517_77630</name>
</gene>
<comment type="caution">
    <text evidence="2">The sequence shown here is derived from an EMBL/GenBank/DDBJ whole genome shotgun (WGS) entry which is preliminary data.</text>
</comment>
<reference evidence="3" key="1">
    <citation type="journal article" date="2019" name="Int. J. Syst. Evol. Microbiol.">
        <title>The Global Catalogue of Microorganisms (GCM) 10K type strain sequencing project: providing services to taxonomists for standard genome sequencing and annotation.</title>
        <authorList>
            <consortium name="The Broad Institute Genomics Platform"/>
            <consortium name="The Broad Institute Genome Sequencing Center for Infectious Disease"/>
            <person name="Wu L."/>
            <person name="Ma J."/>
        </authorList>
    </citation>
    <scope>NUCLEOTIDE SEQUENCE [LARGE SCALE GENOMIC DNA]</scope>
    <source>
        <strain evidence="3">JCM 6242</strain>
    </source>
</reference>
<keyword evidence="3" id="KW-1185">Reference proteome</keyword>
<protein>
    <submittedName>
        <fullName evidence="2">Uncharacterized protein</fullName>
    </submittedName>
</protein>
<proteinExistence type="predicted"/>
<evidence type="ECO:0000313" key="3">
    <source>
        <dbReference type="Proteomes" id="UP001500831"/>
    </source>
</evidence>
<organism evidence="2 3">
    <name type="scientific">Streptosporangium fragile</name>
    <dbReference type="NCBI Taxonomy" id="46186"/>
    <lineage>
        <taxon>Bacteria</taxon>
        <taxon>Bacillati</taxon>
        <taxon>Actinomycetota</taxon>
        <taxon>Actinomycetes</taxon>
        <taxon>Streptosporangiales</taxon>
        <taxon>Streptosporangiaceae</taxon>
        <taxon>Streptosporangium</taxon>
    </lineage>
</organism>
<feature type="compositionally biased region" description="Basic and acidic residues" evidence="1">
    <location>
        <begin position="60"/>
        <end position="69"/>
    </location>
</feature>
<accession>A0ABP6IVS4</accession>